<dbReference type="Pfam" id="PF01569">
    <property type="entry name" value="PAP2"/>
    <property type="match status" value="1"/>
</dbReference>
<reference evidence="3 4" key="1">
    <citation type="submission" date="2012-02" db="EMBL/GenBank/DDBJ databases">
        <title>Shotgun genome sequence of Phaeospirillum photometricum DSM 122.</title>
        <authorList>
            <person name="Duquesne K."/>
            <person name="Sturgis J."/>
        </authorList>
    </citation>
    <scope>NUCLEOTIDE SEQUENCE [LARGE SCALE GENOMIC DNA]</scope>
    <source>
        <strain evidence="4">DSM122</strain>
    </source>
</reference>
<dbReference type="eggNOG" id="COG0671">
    <property type="taxonomic scope" value="Bacteria"/>
</dbReference>
<keyword evidence="1" id="KW-0812">Transmembrane</keyword>
<dbReference type="InterPro" id="IPR036938">
    <property type="entry name" value="PAP2/HPO_sf"/>
</dbReference>
<feature type="transmembrane region" description="Helical" evidence="1">
    <location>
        <begin position="192"/>
        <end position="210"/>
    </location>
</feature>
<feature type="transmembrane region" description="Helical" evidence="1">
    <location>
        <begin position="95"/>
        <end position="116"/>
    </location>
</feature>
<dbReference type="SUPFAM" id="SSF48317">
    <property type="entry name" value="Acid phosphatase/Vanadium-dependent haloperoxidase"/>
    <property type="match status" value="1"/>
</dbReference>
<gene>
    <name evidence="3" type="ORF">RSPPHO_00647</name>
</gene>
<protein>
    <submittedName>
        <fullName evidence="3">Phosphoesterase, PA-phosphatase related</fullName>
    </submittedName>
</protein>
<evidence type="ECO:0000256" key="1">
    <source>
        <dbReference type="SAM" id="Phobius"/>
    </source>
</evidence>
<keyword evidence="1" id="KW-1133">Transmembrane helix</keyword>
<keyword evidence="1" id="KW-0472">Membrane</keyword>
<dbReference type="Gene3D" id="1.20.144.10">
    <property type="entry name" value="Phosphatidic acid phosphatase type 2/haloperoxidase"/>
    <property type="match status" value="1"/>
</dbReference>
<dbReference type="HOGENOM" id="CLU_072573_6_0_5"/>
<sequence>MSFCRIPPMPQSLAPRRLLLPVLAFCFLSMLIVDRPLALFLKARVGEGGLALGHALSVIGEAGWWYLLAGGLIAVGAVIAARTRVLAGLALVRNGFYLLAVLVTSGLLVTALKAMVGRARPRVLFHDGVYGFDPFVFSSNWNSFPSGHAQTICAAMGTLMVLYPRLRLPALALAVAVSLSRLMVTAHFLSDVVAGAFIGWTTVVVLRPFFKD</sequence>
<proteinExistence type="predicted"/>
<feature type="domain" description="Phosphatidic acid phosphatase type 2/haloperoxidase" evidence="2">
    <location>
        <begin position="94"/>
        <end position="207"/>
    </location>
</feature>
<dbReference type="EMBL" id="HE663493">
    <property type="protein sequence ID" value="CCG07273.1"/>
    <property type="molecule type" value="Genomic_DNA"/>
</dbReference>
<dbReference type="SMART" id="SM00014">
    <property type="entry name" value="acidPPc"/>
    <property type="match status" value="1"/>
</dbReference>
<evidence type="ECO:0000259" key="2">
    <source>
        <dbReference type="SMART" id="SM00014"/>
    </source>
</evidence>
<dbReference type="PANTHER" id="PTHR14969:SF13">
    <property type="entry name" value="AT30094P"/>
    <property type="match status" value="1"/>
</dbReference>
<dbReference type="Proteomes" id="UP000033220">
    <property type="component" value="Chromosome DSM 122"/>
</dbReference>
<dbReference type="PATRIC" id="fig|1150469.3.peg.750"/>
<evidence type="ECO:0000313" key="4">
    <source>
        <dbReference type="Proteomes" id="UP000033220"/>
    </source>
</evidence>
<name>H6SQ03_PARPM</name>
<dbReference type="AlphaFoldDB" id="H6SQ03"/>
<dbReference type="InterPro" id="IPR000326">
    <property type="entry name" value="PAP2/HPO"/>
</dbReference>
<dbReference type="KEGG" id="rpm:RSPPHO_00647"/>
<dbReference type="PANTHER" id="PTHR14969">
    <property type="entry name" value="SPHINGOSINE-1-PHOSPHATE PHOSPHOHYDROLASE"/>
    <property type="match status" value="1"/>
</dbReference>
<feature type="transmembrane region" description="Helical" evidence="1">
    <location>
        <begin position="64"/>
        <end position="83"/>
    </location>
</feature>
<keyword evidence="4" id="KW-1185">Reference proteome</keyword>
<organism evidence="3 4">
    <name type="scientific">Pararhodospirillum photometricum DSM 122</name>
    <dbReference type="NCBI Taxonomy" id="1150469"/>
    <lineage>
        <taxon>Bacteria</taxon>
        <taxon>Pseudomonadati</taxon>
        <taxon>Pseudomonadota</taxon>
        <taxon>Alphaproteobacteria</taxon>
        <taxon>Rhodospirillales</taxon>
        <taxon>Rhodospirillaceae</taxon>
        <taxon>Pararhodospirillum</taxon>
    </lineage>
</organism>
<dbReference type="STRING" id="1150469.RSPPHO_00647"/>
<accession>H6SQ03</accession>
<evidence type="ECO:0000313" key="3">
    <source>
        <dbReference type="EMBL" id="CCG07273.1"/>
    </source>
</evidence>